<dbReference type="GO" id="GO:0005737">
    <property type="term" value="C:cytoplasm"/>
    <property type="evidence" value="ECO:0007669"/>
    <property type="project" value="InterPro"/>
</dbReference>
<proteinExistence type="predicted"/>
<dbReference type="GO" id="GO:0042026">
    <property type="term" value="P:protein refolding"/>
    <property type="evidence" value="ECO:0007669"/>
    <property type="project" value="TreeGrafter"/>
</dbReference>
<dbReference type="SUPFAM" id="SSF64397">
    <property type="entry name" value="Hsp33 domain"/>
    <property type="match status" value="1"/>
</dbReference>
<dbReference type="GO" id="GO:0044183">
    <property type="term" value="F:protein folding chaperone"/>
    <property type="evidence" value="ECO:0007669"/>
    <property type="project" value="TreeGrafter"/>
</dbReference>
<evidence type="ECO:0000256" key="2">
    <source>
        <dbReference type="ARBA" id="ARBA00022833"/>
    </source>
</evidence>
<sequence length="192" mass="20844">MYVIKDMGFGEPYIGMSRLVSGEIAEDITQYFASSEQTPSVCALGVLVGRDRSVAAAGGFIIQLLPGADDSTADIVEKNISSLKPVTQLISEGKTNTEIAELALAGMEFDIFDEIEVDYICDCSKERYAAALGSLGNDELLEMRAENKPQTAECYFCGAKYVFEPDELDAIIKALKNDGEIKAKMENNDNAD</sequence>
<dbReference type="Gene3D" id="3.90.1280.10">
    <property type="entry name" value="HSP33 redox switch-like"/>
    <property type="match status" value="1"/>
</dbReference>
<evidence type="ECO:0000256" key="1">
    <source>
        <dbReference type="ARBA" id="ARBA00022490"/>
    </source>
</evidence>
<keyword evidence="4" id="KW-0143">Chaperone</keyword>
<dbReference type="PANTHER" id="PTHR30111">
    <property type="entry name" value="33 KDA CHAPERONIN"/>
    <property type="match status" value="1"/>
</dbReference>
<dbReference type="Pfam" id="PF01430">
    <property type="entry name" value="HSP33"/>
    <property type="match status" value="1"/>
</dbReference>
<evidence type="ECO:0000256" key="3">
    <source>
        <dbReference type="ARBA" id="ARBA00023157"/>
    </source>
</evidence>
<dbReference type="PANTHER" id="PTHR30111:SF1">
    <property type="entry name" value="33 KDA CHAPERONIN"/>
    <property type="match status" value="1"/>
</dbReference>
<evidence type="ECO:0000256" key="5">
    <source>
        <dbReference type="ARBA" id="ARBA00023284"/>
    </source>
</evidence>
<organism evidence="6">
    <name type="scientific">bioreactor metagenome</name>
    <dbReference type="NCBI Taxonomy" id="1076179"/>
    <lineage>
        <taxon>unclassified sequences</taxon>
        <taxon>metagenomes</taxon>
        <taxon>ecological metagenomes</taxon>
    </lineage>
</organism>
<dbReference type="AlphaFoldDB" id="A0A645BE97"/>
<accession>A0A645BE97</accession>
<keyword evidence="1" id="KW-0963">Cytoplasm</keyword>
<gene>
    <name evidence="6" type="primary">hslO_14</name>
    <name evidence="6" type="ORF">SDC9_106881</name>
</gene>
<protein>
    <submittedName>
        <fullName evidence="6">33 kDa chaperonin</fullName>
    </submittedName>
</protein>
<reference evidence="6" key="1">
    <citation type="submission" date="2019-08" db="EMBL/GenBank/DDBJ databases">
        <authorList>
            <person name="Kucharzyk K."/>
            <person name="Murdoch R.W."/>
            <person name="Higgins S."/>
            <person name="Loffler F."/>
        </authorList>
    </citation>
    <scope>NUCLEOTIDE SEQUENCE</scope>
</reference>
<name>A0A645BE97_9ZZZZ</name>
<dbReference type="InterPro" id="IPR016153">
    <property type="entry name" value="Heat_shock_Hsp33_N"/>
</dbReference>
<evidence type="ECO:0000256" key="4">
    <source>
        <dbReference type="ARBA" id="ARBA00023186"/>
    </source>
</evidence>
<evidence type="ECO:0000313" key="6">
    <source>
        <dbReference type="EMBL" id="MPM60034.1"/>
    </source>
</evidence>
<comment type="caution">
    <text evidence="6">The sequence shown here is derived from an EMBL/GenBank/DDBJ whole genome shotgun (WGS) entry which is preliminary data.</text>
</comment>
<dbReference type="GO" id="GO:0051082">
    <property type="term" value="F:unfolded protein binding"/>
    <property type="evidence" value="ECO:0007669"/>
    <property type="project" value="InterPro"/>
</dbReference>
<dbReference type="InterPro" id="IPR016154">
    <property type="entry name" value="Heat_shock_Hsp33_C"/>
</dbReference>
<keyword evidence="3" id="KW-1015">Disulfide bond</keyword>
<keyword evidence="2" id="KW-0862">Zinc</keyword>
<dbReference type="Gene3D" id="3.55.30.10">
    <property type="entry name" value="Hsp33 domain"/>
    <property type="match status" value="1"/>
</dbReference>
<dbReference type="InterPro" id="IPR000397">
    <property type="entry name" value="Heat_shock_Hsp33"/>
</dbReference>
<keyword evidence="5" id="KW-0676">Redox-active center</keyword>
<dbReference type="SUPFAM" id="SSF118352">
    <property type="entry name" value="HSP33 redox switch-like"/>
    <property type="match status" value="1"/>
</dbReference>
<dbReference type="EMBL" id="VSSQ01017592">
    <property type="protein sequence ID" value="MPM60034.1"/>
    <property type="molecule type" value="Genomic_DNA"/>
</dbReference>